<evidence type="ECO:0000313" key="4">
    <source>
        <dbReference type="Proteomes" id="UP000719766"/>
    </source>
</evidence>
<dbReference type="PANTHER" id="PTHR33112">
    <property type="entry name" value="DOMAIN PROTEIN, PUTATIVE-RELATED"/>
    <property type="match status" value="1"/>
</dbReference>
<dbReference type="OrthoDB" id="5303367at2759"/>
<dbReference type="Pfam" id="PF06985">
    <property type="entry name" value="HET"/>
    <property type="match status" value="1"/>
</dbReference>
<protein>
    <recommendedName>
        <fullName evidence="2">Heterokaryon incompatibility domain-containing protein</fullName>
    </recommendedName>
</protein>
<evidence type="ECO:0000259" key="2">
    <source>
        <dbReference type="Pfam" id="PF06985"/>
    </source>
</evidence>
<dbReference type="EMBL" id="JABBWE010000089">
    <property type="protein sequence ID" value="KAG1786669.1"/>
    <property type="molecule type" value="Genomic_DNA"/>
</dbReference>
<reference evidence="3" key="1">
    <citation type="journal article" date="2020" name="New Phytol.">
        <title>Comparative genomics reveals dynamic genome evolution in host specialist ectomycorrhizal fungi.</title>
        <authorList>
            <person name="Lofgren L.A."/>
            <person name="Nguyen N.H."/>
            <person name="Vilgalys R."/>
            <person name="Ruytinx J."/>
            <person name="Liao H.L."/>
            <person name="Branco S."/>
            <person name="Kuo A."/>
            <person name="LaButti K."/>
            <person name="Lipzen A."/>
            <person name="Andreopoulos W."/>
            <person name="Pangilinan J."/>
            <person name="Riley R."/>
            <person name="Hundley H."/>
            <person name="Na H."/>
            <person name="Barry K."/>
            <person name="Grigoriev I.V."/>
            <person name="Stajich J.E."/>
            <person name="Kennedy P.G."/>
        </authorList>
    </citation>
    <scope>NUCLEOTIDE SEQUENCE</scope>
    <source>
        <strain evidence="3">S12</strain>
    </source>
</reference>
<feature type="region of interest" description="Disordered" evidence="1">
    <location>
        <begin position="295"/>
        <end position="317"/>
    </location>
</feature>
<keyword evidence="4" id="KW-1185">Reference proteome</keyword>
<dbReference type="RefSeq" id="XP_041154084.1">
    <property type="nucleotide sequence ID" value="XM_041295887.1"/>
</dbReference>
<accession>A0A9P7DCC8</accession>
<dbReference type="PANTHER" id="PTHR33112:SF10">
    <property type="entry name" value="TOL"/>
    <property type="match status" value="1"/>
</dbReference>
<feature type="domain" description="Heterokaryon incompatibility" evidence="2">
    <location>
        <begin position="175"/>
        <end position="272"/>
    </location>
</feature>
<proteinExistence type="predicted"/>
<dbReference type="GeneID" id="64589651"/>
<gene>
    <name evidence="3" type="ORF">HD556DRAFT_1016710</name>
</gene>
<evidence type="ECO:0000313" key="3">
    <source>
        <dbReference type="EMBL" id="KAG1786669.1"/>
    </source>
</evidence>
<evidence type="ECO:0000256" key="1">
    <source>
        <dbReference type="SAM" id="MobiDB-lite"/>
    </source>
</evidence>
<dbReference type="AlphaFoldDB" id="A0A9P7DCC8"/>
<name>A0A9P7DCC8_9AGAM</name>
<sequence length="330" mass="38046">MHLDELTSQMLRYTIKLWRIESIHPASRDLDGQSPAPVTKTDRARVAWINAIQKFDALNRDMDTLSAPRPVPTRLINIFTGQIETTQNDTTKRYVIASYLWNPDRSSDTPEHYSGLYNDIPWAPTFDDWFRLTCLMHPNIVQAVDEEEREVDRLHCPSEIPAGISREYLREIFLLVAREALLMGLEYVWIDSICVNQADPEDVAREIPRMSDYYSNAACCVAVSEAIRRRYATTKGPPQDDTGSESRSDQAWRRIITWMKGYHAKRLWVFQETYLSRKVVVRARNIRVDANELVKTSDSVSPGSRGPPQNDERRIPYFSPDIRLASPNVT</sequence>
<dbReference type="InterPro" id="IPR010730">
    <property type="entry name" value="HET"/>
</dbReference>
<comment type="caution">
    <text evidence="3">The sequence shown here is derived from an EMBL/GenBank/DDBJ whole genome shotgun (WGS) entry which is preliminary data.</text>
</comment>
<organism evidence="3 4">
    <name type="scientific">Suillus plorans</name>
    <dbReference type="NCBI Taxonomy" id="116603"/>
    <lineage>
        <taxon>Eukaryota</taxon>
        <taxon>Fungi</taxon>
        <taxon>Dikarya</taxon>
        <taxon>Basidiomycota</taxon>
        <taxon>Agaricomycotina</taxon>
        <taxon>Agaricomycetes</taxon>
        <taxon>Agaricomycetidae</taxon>
        <taxon>Boletales</taxon>
        <taxon>Suillineae</taxon>
        <taxon>Suillaceae</taxon>
        <taxon>Suillus</taxon>
    </lineage>
</organism>
<dbReference type="Proteomes" id="UP000719766">
    <property type="component" value="Unassembled WGS sequence"/>
</dbReference>